<gene>
    <name evidence="8" type="ORF">KDM92_09285</name>
</gene>
<dbReference type="Proteomes" id="UP000680158">
    <property type="component" value="Unassembled WGS sequence"/>
</dbReference>
<sequence length="1198" mass="129572">MTIQKSPISAFVIHLLVVAQVLLPIPTFAAISNLPPLVKANVPPNVFYTLDDSGSMMFEVMPDTLTPTGNASLDGTRTDNTKYCGSSCWVVRVFPSPDDVYNINGDGNYSATNETVVGFSDNITVARWRSSETNKVYYNPAVRYDPWIDINSISLTNPYGNPMPNADPAAARYNPVTISGMSTATLNLTTEQSRSLHSNAWLNDAANGTTTSPTWTVNSVSKTTFYPATYFQYNPDNLPTCTTSQLSCFKRVEIKLGMALTTKSATRSDCAASTCTYNEEIQNFANWFQYYRSRMLTARAGSGRAFANQASTLRVGFGTINTTGTKVSNVSDDFGVTNKKNFLKTLYERKVPAAGTPLRKAVDDIGQYFKDTTVNGPWQTKYGVGATSDQLSCRQNYNILMTDGYWNGAAAGSGRTGDWDGQDGSTKTSADGATYKYVASKPYRDSESDTLADIAMYYWVNDLRPDWPQAKKNVPPSRDGTDPAFWQHLVQYTVGLGVKGTLDPATDLAALTAGTKNWPTAASNQVDDLWHAALNSRGRYFNAGNPQAFSDALNDALNEIAARSGDAAAVATSKNTLDADLRLYTSTYQTSDWSGRLEQKSVNPTTGVIISPNDWDTDNKIPVPASRKIVTVNSNGKGGTDFNFANLTSADQSIMNTAAAAYAPAYTVSGTDIIDYIRGEKSKESKPFRARQVLLGDLVNSDPQYVKDGRDGGYIFLPSDINGKTSYDQFLTDNRNNRAPTVYVGSNDGMLHAFDATKSLSGGTERFAYVPKAVIPNLHELAKPNYVHRFYVDGTPMIGDAAIGSGSSPWRTVLVGTTGAGAKSVFALDVTDPTSFDKTKVLWEINSTVPSVDNDLGYTIGVAQIGVLRDGRWVAIFGNGFESANQKAVLYVVNLKTGDIIKKIDTGVGGAGTPNGLSTPKLLLNADATIKAVYAGDKLGNMWKFDFVTTGSAPSFSTDMNLAFGAATPLFSAVDSGRKQPITTQPQLYPHPEGGYMVVFGTGKIFEDTDSSTVDKETLYGIWDKIPASQVTQSQLVEQTLSTSGSFYKVTQNVVDWATKRGWFTTLKIKNGERIVNDPIIFEDQVIFTSLIPGNSTDLCVIDALSTTMQFSPLNGGALGYKSIDTNGDGVVNASDTMVSGRQSSATFGTTIIRLGNRKVKIFQADARTGTVPAAGSDRQLSDGIPTVRLWRQLIGKQ</sequence>
<evidence type="ECO:0000256" key="3">
    <source>
        <dbReference type="ARBA" id="ARBA00022558"/>
    </source>
</evidence>
<name>A0A941DDJ7_9BURK</name>
<dbReference type="RefSeq" id="WP_212684063.1">
    <property type="nucleotide sequence ID" value="NZ_JAGSPM010000004.1"/>
</dbReference>
<dbReference type="Gene3D" id="3.40.50.410">
    <property type="entry name" value="von Willebrand factor, type A domain"/>
    <property type="match status" value="1"/>
</dbReference>
<keyword evidence="3" id="KW-1029">Fimbrium biogenesis</keyword>
<evidence type="ECO:0000256" key="2">
    <source>
        <dbReference type="ARBA" id="ARBA00008387"/>
    </source>
</evidence>
<dbReference type="GO" id="GO:0046872">
    <property type="term" value="F:metal ion binding"/>
    <property type="evidence" value="ECO:0007669"/>
    <property type="project" value="UniProtKB-KW"/>
</dbReference>
<organism evidence="8 9">
    <name type="scientific">Undibacterium baiyunense</name>
    <dbReference type="NCBI Taxonomy" id="2828731"/>
    <lineage>
        <taxon>Bacteria</taxon>
        <taxon>Pseudomonadati</taxon>
        <taxon>Pseudomonadota</taxon>
        <taxon>Betaproteobacteria</taxon>
        <taxon>Burkholderiales</taxon>
        <taxon>Oxalobacteraceae</taxon>
        <taxon>Undibacterium</taxon>
    </lineage>
</organism>
<keyword evidence="6" id="KW-0281">Fimbrium</keyword>
<keyword evidence="9" id="KW-1185">Reference proteome</keyword>
<reference evidence="8 9" key="1">
    <citation type="submission" date="2021-04" db="EMBL/GenBank/DDBJ databases">
        <title>novel species isolated from subtropical streams in China.</title>
        <authorList>
            <person name="Lu H."/>
        </authorList>
    </citation>
    <scope>NUCLEOTIDE SEQUENCE [LARGE SCALE GENOMIC DNA]</scope>
    <source>
        <strain evidence="8 9">BYS107W</strain>
    </source>
</reference>
<evidence type="ECO:0000313" key="8">
    <source>
        <dbReference type="EMBL" id="MBR7746773.1"/>
    </source>
</evidence>
<comment type="similarity">
    <text evidence="2">Belongs to the PilY1 family.</text>
</comment>
<dbReference type="SUPFAM" id="SSF50998">
    <property type="entry name" value="Quinoprotein alcohol dehydrogenase-like"/>
    <property type="match status" value="1"/>
</dbReference>
<evidence type="ECO:0000256" key="5">
    <source>
        <dbReference type="ARBA" id="ARBA00022837"/>
    </source>
</evidence>
<dbReference type="InterPro" id="IPR011047">
    <property type="entry name" value="Quinoprotein_ADH-like_sf"/>
</dbReference>
<dbReference type="EMBL" id="JAGSPM010000004">
    <property type="protein sequence ID" value="MBR7746773.1"/>
    <property type="molecule type" value="Genomic_DNA"/>
</dbReference>
<evidence type="ECO:0000256" key="6">
    <source>
        <dbReference type="ARBA" id="ARBA00023263"/>
    </source>
</evidence>
<comment type="caution">
    <text evidence="8">The sequence shown here is derived from an EMBL/GenBank/DDBJ whole genome shotgun (WGS) entry which is preliminary data.</text>
</comment>
<keyword evidence="4" id="KW-0479">Metal-binding</keyword>
<dbReference type="InterPro" id="IPR008707">
    <property type="entry name" value="B-propeller_PilY1"/>
</dbReference>
<dbReference type="InterPro" id="IPR036465">
    <property type="entry name" value="vWFA_dom_sf"/>
</dbReference>
<dbReference type="AlphaFoldDB" id="A0A941DDJ7"/>
<proteinExistence type="inferred from homology"/>
<evidence type="ECO:0000256" key="1">
    <source>
        <dbReference type="ARBA" id="ARBA00004561"/>
    </source>
</evidence>
<protein>
    <recommendedName>
        <fullName evidence="7">PilY1 beta-propeller domain-containing protein</fullName>
    </recommendedName>
</protein>
<feature type="domain" description="PilY1 beta-propeller" evidence="7">
    <location>
        <begin position="695"/>
        <end position="1041"/>
    </location>
</feature>
<comment type="subcellular location">
    <subcellularLocation>
        <location evidence="1">Fimbrium</location>
    </subcellularLocation>
</comment>
<evidence type="ECO:0000313" key="9">
    <source>
        <dbReference type="Proteomes" id="UP000680158"/>
    </source>
</evidence>
<accession>A0A941DDJ7</accession>
<evidence type="ECO:0000256" key="4">
    <source>
        <dbReference type="ARBA" id="ARBA00022723"/>
    </source>
</evidence>
<dbReference type="Pfam" id="PF05567">
    <property type="entry name" value="T4P_PilY1"/>
    <property type="match status" value="1"/>
</dbReference>
<keyword evidence="5" id="KW-0106">Calcium</keyword>
<dbReference type="GO" id="GO:0009289">
    <property type="term" value="C:pilus"/>
    <property type="evidence" value="ECO:0007669"/>
    <property type="project" value="UniProtKB-SubCell"/>
</dbReference>
<evidence type="ECO:0000259" key="7">
    <source>
        <dbReference type="Pfam" id="PF05567"/>
    </source>
</evidence>